<dbReference type="EMBL" id="BPLR01014085">
    <property type="protein sequence ID" value="GIY66154.1"/>
    <property type="molecule type" value="Genomic_DNA"/>
</dbReference>
<organism evidence="1 2">
    <name type="scientific">Caerostris extrusa</name>
    <name type="common">Bark spider</name>
    <name type="synonym">Caerostris bankana</name>
    <dbReference type="NCBI Taxonomy" id="172846"/>
    <lineage>
        <taxon>Eukaryota</taxon>
        <taxon>Metazoa</taxon>
        <taxon>Ecdysozoa</taxon>
        <taxon>Arthropoda</taxon>
        <taxon>Chelicerata</taxon>
        <taxon>Arachnida</taxon>
        <taxon>Araneae</taxon>
        <taxon>Araneomorphae</taxon>
        <taxon>Entelegynae</taxon>
        <taxon>Araneoidea</taxon>
        <taxon>Araneidae</taxon>
        <taxon>Caerostris</taxon>
    </lineage>
</organism>
<evidence type="ECO:0000313" key="1">
    <source>
        <dbReference type="EMBL" id="GIY66154.1"/>
    </source>
</evidence>
<sequence>MKSYRNERRRMADRLTSSFEGCCTDIQTQSMFEEISISAQHEIRFKEQKNYDPHRVLSFGSPHTTKKKRKSFQSVPLEPHVIGLLFKNSIKMLGPRANKICHVISSHVTHQGVIKQTITDNKEFRTFFFVVVVVAIDCELKYGQFIVQ</sequence>
<dbReference type="Proteomes" id="UP001054945">
    <property type="component" value="Unassembled WGS sequence"/>
</dbReference>
<keyword evidence="2" id="KW-1185">Reference proteome</keyword>
<evidence type="ECO:0000313" key="2">
    <source>
        <dbReference type="Proteomes" id="UP001054945"/>
    </source>
</evidence>
<reference evidence="1 2" key="1">
    <citation type="submission" date="2021-06" db="EMBL/GenBank/DDBJ databases">
        <title>Caerostris extrusa draft genome.</title>
        <authorList>
            <person name="Kono N."/>
            <person name="Arakawa K."/>
        </authorList>
    </citation>
    <scope>NUCLEOTIDE SEQUENCE [LARGE SCALE GENOMIC DNA]</scope>
</reference>
<comment type="caution">
    <text evidence="1">The sequence shown here is derived from an EMBL/GenBank/DDBJ whole genome shotgun (WGS) entry which is preliminary data.</text>
</comment>
<accession>A0AAV4V941</accession>
<protein>
    <submittedName>
        <fullName evidence="1">Uncharacterized protein</fullName>
    </submittedName>
</protein>
<dbReference type="AlphaFoldDB" id="A0AAV4V941"/>
<proteinExistence type="predicted"/>
<name>A0AAV4V941_CAEEX</name>
<gene>
    <name evidence="1" type="ORF">CEXT_346921</name>
</gene>